<dbReference type="PANTHER" id="PTHR45786:SF74">
    <property type="entry name" value="ATP-DEPENDENT DNA HELICASE"/>
    <property type="match status" value="1"/>
</dbReference>
<proteinExistence type="predicted"/>
<gene>
    <name evidence="1" type="ORF">Dsin_004702</name>
</gene>
<evidence type="ECO:0000313" key="2">
    <source>
        <dbReference type="Proteomes" id="UP001281410"/>
    </source>
</evidence>
<accession>A0AAE0AVY9</accession>
<dbReference type="EMBL" id="JANJYJ010000002">
    <property type="protein sequence ID" value="KAK3224840.1"/>
    <property type="molecule type" value="Genomic_DNA"/>
</dbReference>
<organism evidence="1 2">
    <name type="scientific">Dipteronia sinensis</name>
    <dbReference type="NCBI Taxonomy" id="43782"/>
    <lineage>
        <taxon>Eukaryota</taxon>
        <taxon>Viridiplantae</taxon>
        <taxon>Streptophyta</taxon>
        <taxon>Embryophyta</taxon>
        <taxon>Tracheophyta</taxon>
        <taxon>Spermatophyta</taxon>
        <taxon>Magnoliopsida</taxon>
        <taxon>eudicotyledons</taxon>
        <taxon>Gunneridae</taxon>
        <taxon>Pentapetalae</taxon>
        <taxon>rosids</taxon>
        <taxon>malvids</taxon>
        <taxon>Sapindales</taxon>
        <taxon>Sapindaceae</taxon>
        <taxon>Hippocastanoideae</taxon>
        <taxon>Acereae</taxon>
        <taxon>Dipteronia</taxon>
    </lineage>
</organism>
<dbReference type="PANTHER" id="PTHR45786">
    <property type="entry name" value="DNA BINDING PROTEIN-LIKE"/>
    <property type="match status" value="1"/>
</dbReference>
<reference evidence="1" key="1">
    <citation type="journal article" date="2023" name="Plant J.">
        <title>Genome sequences and population genomics provide insights into the demographic history, inbreeding, and mutation load of two 'living fossil' tree species of Dipteronia.</title>
        <authorList>
            <person name="Feng Y."/>
            <person name="Comes H.P."/>
            <person name="Chen J."/>
            <person name="Zhu S."/>
            <person name="Lu R."/>
            <person name="Zhang X."/>
            <person name="Li P."/>
            <person name="Qiu J."/>
            <person name="Olsen K.M."/>
            <person name="Qiu Y."/>
        </authorList>
    </citation>
    <scope>NUCLEOTIDE SEQUENCE</scope>
    <source>
        <strain evidence="1">NBL</strain>
    </source>
</reference>
<keyword evidence="2" id="KW-1185">Reference proteome</keyword>
<protein>
    <submittedName>
        <fullName evidence="1">Uncharacterized protein</fullName>
    </submittedName>
</protein>
<evidence type="ECO:0000313" key="1">
    <source>
        <dbReference type="EMBL" id="KAK3224840.1"/>
    </source>
</evidence>
<dbReference type="Proteomes" id="UP001281410">
    <property type="component" value="Unassembled WGS sequence"/>
</dbReference>
<dbReference type="AlphaFoldDB" id="A0AAE0AVY9"/>
<comment type="caution">
    <text evidence="1">The sequence shown here is derived from an EMBL/GenBank/DDBJ whole genome shotgun (WGS) entry which is preliminary data.</text>
</comment>
<sequence length="99" mass="11586">MFDERNNLAKVFRIAQDCYRASEFVSIRLKLIRSHSNDLNVNNLPTTSEVVALIVRDLDDNVMRDIIVKHKTDGLQWMSELHPSFMVMQYPLIFPYGED</sequence>
<name>A0AAE0AVY9_9ROSI</name>